<comment type="caution">
    <text evidence="3">The sequence shown here is derived from an EMBL/GenBank/DDBJ whole genome shotgun (WGS) entry which is preliminary data.</text>
</comment>
<dbReference type="OrthoDB" id="9811006at2"/>
<dbReference type="SMART" id="SM00867">
    <property type="entry name" value="YceI"/>
    <property type="match status" value="1"/>
</dbReference>
<dbReference type="AlphaFoldDB" id="A0A3N2AW58"/>
<dbReference type="InterPro" id="IPR036761">
    <property type="entry name" value="TTHA0802/YceI-like_sf"/>
</dbReference>
<reference evidence="3 4" key="1">
    <citation type="submission" date="2018-11" db="EMBL/GenBank/DDBJ databases">
        <title>Sequencing the genomes of 1000 actinobacteria strains.</title>
        <authorList>
            <person name="Klenk H.-P."/>
        </authorList>
    </citation>
    <scope>NUCLEOTIDE SEQUENCE [LARGE SCALE GENOMIC DNA]</scope>
    <source>
        <strain evidence="3 4">DSM 9580</strain>
    </source>
</reference>
<protein>
    <submittedName>
        <fullName evidence="3">Polyisoprenoid-binding protein YceI</fullName>
    </submittedName>
</protein>
<dbReference type="RefSeq" id="WP_123698148.1">
    <property type="nucleotide sequence ID" value="NZ_RKHJ01000001.1"/>
</dbReference>
<dbReference type="PANTHER" id="PTHR34406:SF1">
    <property type="entry name" value="PROTEIN YCEI"/>
    <property type="match status" value="1"/>
</dbReference>
<evidence type="ECO:0000313" key="3">
    <source>
        <dbReference type="EMBL" id="ROR67259.1"/>
    </source>
</evidence>
<dbReference type="Pfam" id="PF04264">
    <property type="entry name" value="YceI"/>
    <property type="match status" value="1"/>
</dbReference>
<dbReference type="SUPFAM" id="SSF101874">
    <property type="entry name" value="YceI-like"/>
    <property type="match status" value="1"/>
</dbReference>
<dbReference type="EMBL" id="RKHJ01000001">
    <property type="protein sequence ID" value="ROR67259.1"/>
    <property type="molecule type" value="Genomic_DNA"/>
</dbReference>
<dbReference type="InterPro" id="IPR007372">
    <property type="entry name" value="Lipid/polyisoprenoid-bd_YceI"/>
</dbReference>
<organism evidence="3 4">
    <name type="scientific">Agrococcus jenensis</name>
    <dbReference type="NCBI Taxonomy" id="46353"/>
    <lineage>
        <taxon>Bacteria</taxon>
        <taxon>Bacillati</taxon>
        <taxon>Actinomycetota</taxon>
        <taxon>Actinomycetes</taxon>
        <taxon>Micrococcales</taxon>
        <taxon>Microbacteriaceae</taxon>
        <taxon>Agrococcus</taxon>
    </lineage>
</organism>
<gene>
    <name evidence="3" type="ORF">EDD26_2667</name>
</gene>
<evidence type="ECO:0000256" key="1">
    <source>
        <dbReference type="ARBA" id="ARBA00008812"/>
    </source>
</evidence>
<comment type="similarity">
    <text evidence="1">Belongs to the UPF0312 family.</text>
</comment>
<sequence>MLQNIPGYQPGTYVIDGSHSNVTFSVRHMMVAKVRGEIEGLEGTIVLAEQPEASSITATVDPSTINTKNADRDTHLRSGDFFATEEHPEWTFTSTGARVEGDDLYIDGDLQLRGVTKPVSLLVEFGGIGPDTWGNTRAGASARTRIKRSDFGITWNVAIESGGVMLSDDIDIEIEISAIQQAPVAA</sequence>
<evidence type="ECO:0000313" key="4">
    <source>
        <dbReference type="Proteomes" id="UP000275456"/>
    </source>
</evidence>
<proteinExistence type="inferred from homology"/>
<dbReference type="Proteomes" id="UP000275456">
    <property type="component" value="Unassembled WGS sequence"/>
</dbReference>
<accession>A0A3N2AW58</accession>
<feature type="domain" description="Lipid/polyisoprenoid-binding YceI-like" evidence="2">
    <location>
        <begin position="12"/>
        <end position="179"/>
    </location>
</feature>
<keyword evidence="4" id="KW-1185">Reference proteome</keyword>
<dbReference type="Gene3D" id="2.40.128.110">
    <property type="entry name" value="Lipid/polyisoprenoid-binding, YceI-like"/>
    <property type="match status" value="1"/>
</dbReference>
<dbReference type="PANTHER" id="PTHR34406">
    <property type="entry name" value="PROTEIN YCEI"/>
    <property type="match status" value="1"/>
</dbReference>
<name>A0A3N2AW58_9MICO</name>
<evidence type="ECO:0000259" key="2">
    <source>
        <dbReference type="SMART" id="SM00867"/>
    </source>
</evidence>